<dbReference type="InterPro" id="IPR040283">
    <property type="entry name" value="DDB_G0292058-like"/>
</dbReference>
<proteinExistence type="predicted"/>
<dbReference type="AlphaFoldDB" id="A0A0D9UW66"/>
<accession>A0A0D9UW66</accession>
<keyword evidence="2" id="KW-0732">Signal</keyword>
<evidence type="ECO:0000256" key="1">
    <source>
        <dbReference type="SAM" id="Phobius"/>
    </source>
</evidence>
<organism evidence="3 4">
    <name type="scientific">Leersia perrieri</name>
    <dbReference type="NCBI Taxonomy" id="77586"/>
    <lineage>
        <taxon>Eukaryota</taxon>
        <taxon>Viridiplantae</taxon>
        <taxon>Streptophyta</taxon>
        <taxon>Embryophyta</taxon>
        <taxon>Tracheophyta</taxon>
        <taxon>Spermatophyta</taxon>
        <taxon>Magnoliopsida</taxon>
        <taxon>Liliopsida</taxon>
        <taxon>Poales</taxon>
        <taxon>Poaceae</taxon>
        <taxon>BOP clade</taxon>
        <taxon>Oryzoideae</taxon>
        <taxon>Oryzeae</taxon>
        <taxon>Oryzinae</taxon>
        <taxon>Leersia</taxon>
    </lineage>
</organism>
<evidence type="ECO:0000313" key="4">
    <source>
        <dbReference type="Proteomes" id="UP000032180"/>
    </source>
</evidence>
<sequence length="568" mass="61998">MVAVAGVVVALVAAAAVVGASADTLADLGGAAKGLDSVPEVNNLGPWAKGLLKGMPASAAGTAAMAPIAKYPLVLAEERTRRPDVLDHLRMYGGGWNITNKHYWASVSFTGAAGFVLAAMWLILFGIAVAVHCFCKSRMGKEKDSHTNILRLVLLVIFTLTLTAGSVILLYGQIKFGEEATSTVDFVVNQSDFTIQTLRNVTDYLSLAKTITVAALYLPSDVQGQIDNLKVDLIKAADTISQKTAENYRRIRRVLHYVSVVLICIAVLMPVLAFLGYGKKFTLTLLVNQFVASGVITHYSSTLFLTYAALEQYGPRYTVYVFVTLCWKVVAVLFILLGIFLILNSAAKDTCEAMDEWAQHPQAETALSDILPCVDESTTNQTLYQSKHVVVILVRLVNRAISALSNRRPHHKHPAQFMPYLCSPYDANLNDRQCKSKEVTFDNATAAWMNYTCTVPDADLCSGPRTITPEIYDQLVLAANVSYALYHYAPLMLNLQDCKFVRSTFSSIASEYCPPLWRDLSLVSAGLALIACGFILGLILMLFADRPQREEVSELASGSRITPVDCSP</sequence>
<feature type="transmembrane region" description="Helical" evidence="1">
    <location>
        <begin position="290"/>
        <end position="310"/>
    </location>
</feature>
<feature type="chain" id="PRO_5002346763" evidence="2">
    <location>
        <begin position="23"/>
        <end position="568"/>
    </location>
</feature>
<dbReference type="PANTHER" id="PTHR31414:SF16">
    <property type="entry name" value="TRANSMEMBRANE PROTEIN"/>
    <property type="match status" value="1"/>
</dbReference>
<keyword evidence="1" id="KW-0812">Transmembrane</keyword>
<keyword evidence="1" id="KW-1133">Transmembrane helix</keyword>
<keyword evidence="4" id="KW-1185">Reference proteome</keyword>
<name>A0A0D9UW66_9ORYZ</name>
<dbReference type="PANTHER" id="PTHR31414">
    <property type="entry name" value="TRANSMEMBRANE PROTEIN DDB_G0292058"/>
    <property type="match status" value="1"/>
</dbReference>
<reference evidence="3" key="3">
    <citation type="submission" date="2015-04" db="UniProtKB">
        <authorList>
            <consortium name="EnsemblPlants"/>
        </authorList>
    </citation>
    <scope>IDENTIFICATION</scope>
</reference>
<dbReference type="Gramene" id="LPERR01G01310.1">
    <property type="protein sequence ID" value="LPERR01G01310.1"/>
    <property type="gene ID" value="LPERR01G01310"/>
</dbReference>
<reference evidence="3 4" key="1">
    <citation type="submission" date="2012-08" db="EMBL/GenBank/DDBJ databases">
        <title>Oryza genome evolution.</title>
        <authorList>
            <person name="Wing R.A."/>
        </authorList>
    </citation>
    <scope>NUCLEOTIDE SEQUENCE</scope>
</reference>
<protein>
    <submittedName>
        <fullName evidence="3">Uncharacterized protein</fullName>
    </submittedName>
</protein>
<feature type="transmembrane region" description="Helical" evidence="1">
    <location>
        <begin position="317"/>
        <end position="343"/>
    </location>
</feature>
<feature type="transmembrane region" description="Helical" evidence="1">
    <location>
        <begin position="103"/>
        <end position="131"/>
    </location>
</feature>
<feature type="transmembrane region" description="Helical" evidence="1">
    <location>
        <begin position="254"/>
        <end position="278"/>
    </location>
</feature>
<evidence type="ECO:0000256" key="2">
    <source>
        <dbReference type="SAM" id="SignalP"/>
    </source>
</evidence>
<feature type="transmembrane region" description="Helical" evidence="1">
    <location>
        <begin position="520"/>
        <end position="543"/>
    </location>
</feature>
<feature type="signal peptide" evidence="2">
    <location>
        <begin position="1"/>
        <end position="22"/>
    </location>
</feature>
<dbReference type="GO" id="GO:0016020">
    <property type="term" value="C:membrane"/>
    <property type="evidence" value="ECO:0007669"/>
    <property type="project" value="TreeGrafter"/>
</dbReference>
<feature type="transmembrane region" description="Helical" evidence="1">
    <location>
        <begin position="152"/>
        <end position="174"/>
    </location>
</feature>
<dbReference type="eggNOG" id="ENOG502QVC8">
    <property type="taxonomic scope" value="Eukaryota"/>
</dbReference>
<dbReference type="EnsemblPlants" id="LPERR01G01310.1">
    <property type="protein sequence ID" value="LPERR01G01310.1"/>
    <property type="gene ID" value="LPERR01G01310"/>
</dbReference>
<keyword evidence="1" id="KW-0472">Membrane</keyword>
<dbReference type="Proteomes" id="UP000032180">
    <property type="component" value="Chromosome 1"/>
</dbReference>
<reference evidence="4" key="2">
    <citation type="submission" date="2013-12" db="EMBL/GenBank/DDBJ databases">
        <authorList>
            <person name="Yu Y."/>
            <person name="Lee S."/>
            <person name="de Baynast K."/>
            <person name="Wissotski M."/>
            <person name="Liu L."/>
            <person name="Talag J."/>
            <person name="Goicoechea J."/>
            <person name="Angelova A."/>
            <person name="Jetty R."/>
            <person name="Kudrna D."/>
            <person name="Golser W."/>
            <person name="Rivera L."/>
            <person name="Zhang J."/>
            <person name="Wing R."/>
        </authorList>
    </citation>
    <scope>NUCLEOTIDE SEQUENCE</scope>
</reference>
<dbReference type="STRING" id="77586.A0A0D9UW66"/>
<evidence type="ECO:0000313" key="3">
    <source>
        <dbReference type="EnsemblPlants" id="LPERR01G01310.1"/>
    </source>
</evidence>